<gene>
    <name evidence="3" type="ORF">C1H66_11295</name>
</gene>
<dbReference type="InterPro" id="IPR043143">
    <property type="entry name" value="Mal/L-sulf/L-lact_DH-like_NADP"/>
</dbReference>
<dbReference type="AlphaFoldDB" id="A0A2N7TME4"/>
<dbReference type="EMBL" id="PNRE01000049">
    <property type="protein sequence ID" value="PMR69359.1"/>
    <property type="molecule type" value="Genomic_DNA"/>
</dbReference>
<organism evidence="3 4">
    <name type="scientific">Halomonas heilongjiangensis</name>
    <dbReference type="NCBI Taxonomy" id="1387883"/>
    <lineage>
        <taxon>Bacteria</taxon>
        <taxon>Pseudomonadati</taxon>
        <taxon>Pseudomonadota</taxon>
        <taxon>Gammaproteobacteria</taxon>
        <taxon>Oceanospirillales</taxon>
        <taxon>Halomonadaceae</taxon>
        <taxon>Halomonas</taxon>
    </lineage>
</organism>
<reference evidence="3 4" key="1">
    <citation type="submission" date="2018-01" db="EMBL/GenBank/DDBJ databases">
        <title>Halomonas endophytica sp. nov., isolated from storage liquid in the stems of Populus euphratica.</title>
        <authorList>
            <person name="Chen C."/>
        </authorList>
    </citation>
    <scope>NUCLEOTIDE SEQUENCE [LARGE SCALE GENOMIC DNA]</scope>
    <source>
        <strain evidence="3 4">DSM 26881</strain>
    </source>
</reference>
<name>A0A2N7TME4_9GAMM</name>
<dbReference type="Proteomes" id="UP000235346">
    <property type="component" value="Unassembled WGS sequence"/>
</dbReference>
<dbReference type="GO" id="GO:0016491">
    <property type="term" value="F:oxidoreductase activity"/>
    <property type="evidence" value="ECO:0007669"/>
    <property type="project" value="UniProtKB-KW"/>
</dbReference>
<dbReference type="Gene3D" id="3.30.1370.60">
    <property type="entry name" value="Hypothetical oxidoreductase yiak, domain 2"/>
    <property type="match status" value="1"/>
</dbReference>
<dbReference type="PANTHER" id="PTHR11091">
    <property type="entry name" value="OXIDOREDUCTASE-RELATED"/>
    <property type="match status" value="1"/>
</dbReference>
<comment type="caution">
    <text evidence="3">The sequence shown here is derived from an EMBL/GenBank/DDBJ whole genome shotgun (WGS) entry which is preliminary data.</text>
</comment>
<dbReference type="Pfam" id="PF02615">
    <property type="entry name" value="Ldh_2"/>
    <property type="match status" value="1"/>
</dbReference>
<evidence type="ECO:0000256" key="1">
    <source>
        <dbReference type="ARBA" id="ARBA00006056"/>
    </source>
</evidence>
<comment type="similarity">
    <text evidence="1">Belongs to the LDH2/MDH2 oxidoreductase family.</text>
</comment>
<protein>
    <submittedName>
        <fullName evidence="3">Oxidoreductase</fullName>
    </submittedName>
</protein>
<keyword evidence="4" id="KW-1185">Reference proteome</keyword>
<evidence type="ECO:0000313" key="3">
    <source>
        <dbReference type="EMBL" id="PMR69359.1"/>
    </source>
</evidence>
<accession>A0A2N7TME4</accession>
<dbReference type="SUPFAM" id="SSF89733">
    <property type="entry name" value="L-sulfolactate dehydrogenase-like"/>
    <property type="match status" value="1"/>
</dbReference>
<evidence type="ECO:0000256" key="2">
    <source>
        <dbReference type="ARBA" id="ARBA00023002"/>
    </source>
</evidence>
<dbReference type="RefSeq" id="WP_102627984.1">
    <property type="nucleotide sequence ID" value="NZ_PDOH01000021.1"/>
</dbReference>
<dbReference type="InterPro" id="IPR043144">
    <property type="entry name" value="Mal/L-sulf/L-lact_DH-like_ah"/>
</dbReference>
<evidence type="ECO:0000313" key="4">
    <source>
        <dbReference type="Proteomes" id="UP000235346"/>
    </source>
</evidence>
<sequence>MNDTRRDARPLDFRVAVDDLERFMLAVLRRAGADEASADAVTRALVTASRMGTDSHGLRLLPHYLQALEGGRIRGAPRMRFTRHLPATGYLDAGDGFGHLAGFTAMEQAATMAAEVGVGAVAVGNSSHFGAAGCYALAAAERGLIGLAVCNSDPFVLLHQGRAPFHGTNPIAFAAPVAGQSPYLLDMATSAIPWNRVRQYDAIGRVLPDQVAADAEGRVTRAPAEVAALLPLGGSDFGFKGAGLAGMVEVLSSTLSGMLNGFRLLPMGGPDLATPRGVGHFFLALNPAAFVERSTFEACLGDYLADLRAQPAGSGAEVLAPGDREWRCQARRDAEGIPLDSANQTAYAALAEAAGIAPLRRLG</sequence>
<dbReference type="InterPro" id="IPR036111">
    <property type="entry name" value="Mal/L-sulfo/L-lacto_DH-like_sf"/>
</dbReference>
<keyword evidence="2" id="KW-0560">Oxidoreductase</keyword>
<dbReference type="OrthoDB" id="9769447at2"/>
<dbReference type="PANTHER" id="PTHR11091:SF0">
    <property type="entry name" value="MALATE DEHYDROGENASE"/>
    <property type="match status" value="1"/>
</dbReference>
<proteinExistence type="inferred from homology"/>
<dbReference type="InterPro" id="IPR003767">
    <property type="entry name" value="Malate/L-lactate_DH-like"/>
</dbReference>
<dbReference type="Gene3D" id="1.10.1530.10">
    <property type="match status" value="1"/>
</dbReference>